<evidence type="ECO:0000313" key="2">
    <source>
        <dbReference type="Proteomes" id="UP000284841"/>
    </source>
</evidence>
<evidence type="ECO:0000313" key="1">
    <source>
        <dbReference type="EMBL" id="RHJ89981.1"/>
    </source>
</evidence>
<name>A0A415E895_9FIRM</name>
<dbReference type="AlphaFoldDB" id="A0A415E895"/>
<proteinExistence type="predicted"/>
<dbReference type="InterPro" id="IPR024227">
    <property type="entry name" value="DUF3795"/>
</dbReference>
<dbReference type="RefSeq" id="WP_118334067.1">
    <property type="nucleotide sequence ID" value="NZ_AP025567.1"/>
</dbReference>
<organism evidence="1 2">
    <name type="scientific">Emergencia timonensis</name>
    <dbReference type="NCBI Taxonomy" id="1776384"/>
    <lineage>
        <taxon>Bacteria</taxon>
        <taxon>Bacillati</taxon>
        <taxon>Bacillota</taxon>
        <taxon>Clostridia</taxon>
        <taxon>Peptostreptococcales</taxon>
        <taxon>Anaerovoracaceae</taxon>
        <taxon>Emergencia</taxon>
    </lineage>
</organism>
<dbReference type="EMBL" id="QRMS01000001">
    <property type="protein sequence ID" value="RHJ89981.1"/>
    <property type="molecule type" value="Genomic_DNA"/>
</dbReference>
<sequence length="48" mass="5100">MLDSLCEIRQCALKKGVTTCGDCPNMDECQTASAIIANNPDALENLKG</sequence>
<keyword evidence="2" id="KW-1185">Reference proteome</keyword>
<dbReference type="Proteomes" id="UP000284841">
    <property type="component" value="Unassembled WGS sequence"/>
</dbReference>
<protein>
    <submittedName>
        <fullName evidence="1">DUF3795 domain-containing protein</fullName>
    </submittedName>
</protein>
<comment type="caution">
    <text evidence="1">The sequence shown here is derived from an EMBL/GenBank/DDBJ whole genome shotgun (WGS) entry which is preliminary data.</text>
</comment>
<dbReference type="Pfam" id="PF12675">
    <property type="entry name" value="DUF3795"/>
    <property type="match status" value="1"/>
</dbReference>
<dbReference type="OrthoDB" id="9803966at2"/>
<gene>
    <name evidence="1" type="ORF">DW099_05365</name>
</gene>
<reference evidence="1 2" key="1">
    <citation type="submission" date="2018-08" db="EMBL/GenBank/DDBJ databases">
        <title>A genome reference for cultivated species of the human gut microbiota.</title>
        <authorList>
            <person name="Zou Y."/>
            <person name="Xue W."/>
            <person name="Luo G."/>
        </authorList>
    </citation>
    <scope>NUCLEOTIDE SEQUENCE [LARGE SCALE GENOMIC DNA]</scope>
    <source>
        <strain evidence="1 2">AM07-24</strain>
    </source>
</reference>
<accession>A0A415E895</accession>